<organism evidence="1 2">
    <name type="scientific">Ambispora leptoticha</name>
    <dbReference type="NCBI Taxonomy" id="144679"/>
    <lineage>
        <taxon>Eukaryota</taxon>
        <taxon>Fungi</taxon>
        <taxon>Fungi incertae sedis</taxon>
        <taxon>Mucoromycota</taxon>
        <taxon>Glomeromycotina</taxon>
        <taxon>Glomeromycetes</taxon>
        <taxon>Archaeosporales</taxon>
        <taxon>Ambisporaceae</taxon>
        <taxon>Ambispora</taxon>
    </lineage>
</organism>
<dbReference type="InterPro" id="IPR036187">
    <property type="entry name" value="DNA_mismatch_repair_MutS_sf"/>
</dbReference>
<dbReference type="AlphaFoldDB" id="A0A9N8WPU2"/>
<dbReference type="EMBL" id="CAJVPS010000498">
    <property type="protein sequence ID" value="CAG8490676.1"/>
    <property type="molecule type" value="Genomic_DNA"/>
</dbReference>
<accession>A0A9N8WPU2</accession>
<gene>
    <name evidence="1" type="ORF">ALEPTO_LOCUS2965</name>
</gene>
<comment type="caution">
    <text evidence="1">The sequence shown here is derived from an EMBL/GenBank/DDBJ whole genome shotgun (WGS) entry which is preliminary data.</text>
</comment>
<proteinExistence type="predicted"/>
<protein>
    <submittedName>
        <fullName evidence="1">520_t:CDS:1</fullName>
    </submittedName>
</protein>
<dbReference type="Gene3D" id="1.10.1420.10">
    <property type="match status" value="1"/>
</dbReference>
<dbReference type="Proteomes" id="UP000789508">
    <property type="component" value="Unassembled WGS sequence"/>
</dbReference>
<evidence type="ECO:0000313" key="1">
    <source>
        <dbReference type="EMBL" id="CAG8490676.1"/>
    </source>
</evidence>
<name>A0A9N8WPU2_9GLOM</name>
<dbReference type="OrthoDB" id="29596at2759"/>
<evidence type="ECO:0000313" key="2">
    <source>
        <dbReference type="Proteomes" id="UP000789508"/>
    </source>
</evidence>
<keyword evidence="2" id="KW-1185">Reference proteome</keyword>
<reference evidence="1" key="1">
    <citation type="submission" date="2021-06" db="EMBL/GenBank/DDBJ databases">
        <authorList>
            <person name="Kallberg Y."/>
            <person name="Tangrot J."/>
            <person name="Rosling A."/>
        </authorList>
    </citation>
    <scope>NUCLEOTIDE SEQUENCE</scope>
    <source>
        <strain evidence="1">FL130A</strain>
    </source>
</reference>
<dbReference type="SUPFAM" id="SSF48334">
    <property type="entry name" value="DNA repair protein MutS, domain III"/>
    <property type="match status" value="1"/>
</dbReference>
<sequence>MSHNNFNDDNSGVLNRTRTPVGKQLFKQWFLRPSLDLNILKRDFVACQKYPKNTEEHEREVEYCRFTYCCLKIRNLIRELNSSENIQIFNQIRETFVVTELKDLGSVINDVIDFDESANKIALWLNCTSMSEFASTLNVIYFPQLGYLIAVPLKLEWKEEEDFRIEGLYYQFSTATTVYYKNDRMQISNALKKEFIKTLPDPNIAGEKMANISSFAISNKQL</sequence>